<evidence type="ECO:0000313" key="1">
    <source>
        <dbReference type="EMBL" id="TWJ32268.1"/>
    </source>
</evidence>
<accession>A0A562WPW7</accession>
<organism evidence="1 2">
    <name type="scientific">Micromonospora sagamiensis</name>
    <dbReference type="NCBI Taxonomy" id="47875"/>
    <lineage>
        <taxon>Bacteria</taxon>
        <taxon>Bacillati</taxon>
        <taxon>Actinomycetota</taxon>
        <taxon>Actinomycetes</taxon>
        <taxon>Micromonosporales</taxon>
        <taxon>Micromonosporaceae</taxon>
        <taxon>Micromonospora</taxon>
    </lineage>
</organism>
<name>A0A562WPW7_9ACTN</name>
<keyword evidence="2" id="KW-1185">Reference proteome</keyword>
<dbReference type="RefSeq" id="WP_145821580.1">
    <property type="nucleotide sequence ID" value="NZ_AP023438.1"/>
</dbReference>
<dbReference type="OrthoDB" id="3428544at2"/>
<dbReference type="AlphaFoldDB" id="A0A562WPW7"/>
<evidence type="ECO:0000313" key="2">
    <source>
        <dbReference type="Proteomes" id="UP000319728"/>
    </source>
</evidence>
<comment type="caution">
    <text evidence="1">The sequence shown here is derived from an EMBL/GenBank/DDBJ whole genome shotgun (WGS) entry which is preliminary data.</text>
</comment>
<dbReference type="Proteomes" id="UP000319728">
    <property type="component" value="Unassembled WGS sequence"/>
</dbReference>
<proteinExistence type="predicted"/>
<reference evidence="1 2" key="1">
    <citation type="submission" date="2019-07" db="EMBL/GenBank/DDBJ databases">
        <title>R&amp;d 2014.</title>
        <authorList>
            <person name="Klenk H.-P."/>
        </authorList>
    </citation>
    <scope>NUCLEOTIDE SEQUENCE [LARGE SCALE GENOMIC DNA]</scope>
    <source>
        <strain evidence="1 2">DSM 43912</strain>
    </source>
</reference>
<sequence length="127" mass="13658">MAEIVNLTPHPVRIFPSDTPDRIEPGSVTPLRVITPSTQHRPVRLGQRVIGPDDLDLGVPVERVAFGAADAGVPPLPPPVEGTYYLVSLVVGLAAYGRDDVLVCHDTVRDLDGSIIGVRALARPHRF</sequence>
<dbReference type="EMBL" id="VLLP01000001">
    <property type="protein sequence ID" value="TWJ32268.1"/>
    <property type="molecule type" value="Genomic_DNA"/>
</dbReference>
<gene>
    <name evidence="1" type="ORF">JD81_05843</name>
</gene>
<protein>
    <submittedName>
        <fullName evidence="1">Uncharacterized protein</fullName>
    </submittedName>
</protein>